<dbReference type="VEuPathDB" id="ToxoDB:CSUI_005635"/>
<accession>A0A2C6KWW9</accession>
<sequence length="257" mass="28696">MRYIPEPRGYMGTSFRLRAKVSGGFTIRKISLQLPRTESSYWPSDSDIDSDIAWRRRLAASSAQAPESGSVDRGVPANRTEGSPRSSHPLWSAFPDYPAAPKVVRYPPGSHKVKQPSYPPLHPQQERRLAVCEPLPPNTEKVVRQVFEKHGVSTDGILPSVFPSSTKEASYPLSHSLLDADEDFEFFDEEIQLPPEILPPFSQDCPHDTACGAEYCKVFGCPEGLKRKLGSPAKPARRFSWHLREARYKPANGSHAE</sequence>
<evidence type="ECO:0000256" key="1">
    <source>
        <dbReference type="SAM" id="MobiDB-lite"/>
    </source>
</evidence>
<reference evidence="2 3" key="1">
    <citation type="journal article" date="2017" name="Int. J. Parasitol.">
        <title>The genome of the protozoan parasite Cystoisospora suis and a reverse vaccinology approach to identify vaccine candidates.</title>
        <authorList>
            <person name="Palmieri N."/>
            <person name="Shrestha A."/>
            <person name="Ruttkowski B."/>
            <person name="Beck T."/>
            <person name="Vogl C."/>
            <person name="Tomley F."/>
            <person name="Blake D.P."/>
            <person name="Joachim A."/>
        </authorList>
    </citation>
    <scope>NUCLEOTIDE SEQUENCE [LARGE SCALE GENOMIC DNA]</scope>
    <source>
        <strain evidence="2 3">Wien I</strain>
    </source>
</reference>
<comment type="caution">
    <text evidence="2">The sequence shown here is derived from an EMBL/GenBank/DDBJ whole genome shotgun (WGS) entry which is preliminary data.</text>
</comment>
<dbReference type="Proteomes" id="UP000221165">
    <property type="component" value="Unassembled WGS sequence"/>
</dbReference>
<gene>
    <name evidence="2" type="ORF">CSUI_005635</name>
</gene>
<dbReference type="AlphaFoldDB" id="A0A2C6KWW9"/>
<feature type="region of interest" description="Disordered" evidence="1">
    <location>
        <begin position="60"/>
        <end position="91"/>
    </location>
</feature>
<dbReference type="EMBL" id="MIGC01002727">
    <property type="protein sequence ID" value="PHJ20532.1"/>
    <property type="molecule type" value="Genomic_DNA"/>
</dbReference>
<organism evidence="2 3">
    <name type="scientific">Cystoisospora suis</name>
    <dbReference type="NCBI Taxonomy" id="483139"/>
    <lineage>
        <taxon>Eukaryota</taxon>
        <taxon>Sar</taxon>
        <taxon>Alveolata</taxon>
        <taxon>Apicomplexa</taxon>
        <taxon>Conoidasida</taxon>
        <taxon>Coccidia</taxon>
        <taxon>Eucoccidiorida</taxon>
        <taxon>Eimeriorina</taxon>
        <taxon>Sarcocystidae</taxon>
        <taxon>Cystoisospora</taxon>
    </lineage>
</organism>
<evidence type="ECO:0000313" key="3">
    <source>
        <dbReference type="Proteomes" id="UP000221165"/>
    </source>
</evidence>
<dbReference type="RefSeq" id="XP_067922220.1">
    <property type="nucleotide sequence ID" value="XM_068065805.1"/>
</dbReference>
<dbReference type="GeneID" id="94429016"/>
<name>A0A2C6KWW9_9APIC</name>
<proteinExistence type="predicted"/>
<evidence type="ECO:0000313" key="2">
    <source>
        <dbReference type="EMBL" id="PHJ20532.1"/>
    </source>
</evidence>
<dbReference type="OrthoDB" id="332144at2759"/>
<keyword evidence="3" id="KW-1185">Reference proteome</keyword>
<protein>
    <submittedName>
        <fullName evidence="2">Uncharacterized protein</fullName>
    </submittedName>
</protein>